<dbReference type="NCBIfam" id="TIGR00696">
    <property type="entry name" value="wecG_tagA_cpsF"/>
    <property type="match status" value="1"/>
</dbReference>
<evidence type="ECO:0000313" key="4">
    <source>
        <dbReference type="EMBL" id="ADH86467.1"/>
    </source>
</evidence>
<evidence type="ECO:0000259" key="3">
    <source>
        <dbReference type="Pfam" id="PF13466"/>
    </source>
</evidence>
<dbReference type="InParanoid" id="D6Z4J2"/>
<dbReference type="CDD" id="cd06533">
    <property type="entry name" value="Glyco_transf_WecG_TagA"/>
    <property type="match status" value="1"/>
</dbReference>
<dbReference type="EMBL" id="CP001940">
    <property type="protein sequence ID" value="ADH86467.1"/>
    <property type="molecule type" value="Genomic_DNA"/>
</dbReference>
<evidence type="ECO:0000313" key="5">
    <source>
        <dbReference type="Proteomes" id="UP000001508"/>
    </source>
</evidence>
<accession>D6Z4J2</accession>
<dbReference type="STRING" id="589865.DaAHT2_1776"/>
<keyword evidence="1" id="KW-0328">Glycosyltransferase</keyword>
<dbReference type="KEGG" id="dak:DaAHT2_1776"/>
<proteinExistence type="predicted"/>
<dbReference type="Pfam" id="PF13466">
    <property type="entry name" value="STAS_2"/>
    <property type="match status" value="1"/>
</dbReference>
<sequence length="379" mass="42707">MKLHDSRKDEVDRDLRREVFCLFGLPVDNLTLVATKELLRANARGEGNNVLSTINVNWVAQAWCDPQFRAAVLNSDTVTLDGKPLLWLARLLGYPISELVPGSTLIQELNQEANPAQPLTIFFFGGEDEAGRQAVAKVNARRGGLRAVGFLNPGFGSVEQMSSEEIINTINQAKPDILLVALGAQKGTRWIEHNRHRLRAKTISHLGATVNFLAGTVQRAPKLVSRMGLEWVWRILQEPKLFSRYAADGLLLLRALAGRLPGWLRYRAWEKRFRRQPADHQAQIKENDTTITLTLGRNLRLTPDSPLRELCSRAVQSGKDLTLDFRQTEFADGAFMALLLILARQQQKQNRQLQLTNIHGRLAQICRFFEIQAQPAGRE</sequence>
<name>D6Z4J2_DESAT</name>
<gene>
    <name evidence="4" type="ordered locus">DaAHT2_1776</name>
</gene>
<dbReference type="InterPro" id="IPR004629">
    <property type="entry name" value="WecG_TagA_CpsF"/>
</dbReference>
<dbReference type="AlphaFoldDB" id="D6Z4J2"/>
<dbReference type="SUPFAM" id="SSF52091">
    <property type="entry name" value="SpoIIaa-like"/>
    <property type="match status" value="1"/>
</dbReference>
<dbReference type="GO" id="GO:0016758">
    <property type="term" value="F:hexosyltransferase activity"/>
    <property type="evidence" value="ECO:0007669"/>
    <property type="project" value="TreeGrafter"/>
</dbReference>
<feature type="domain" description="MlaB-like STAS" evidence="3">
    <location>
        <begin position="294"/>
        <end position="368"/>
    </location>
</feature>
<protein>
    <submittedName>
        <fullName evidence="4">Glycosyl transferase, WecB/TagA/CpsF family</fullName>
    </submittedName>
</protein>
<dbReference type="CAZy" id="GT26">
    <property type="family name" value="Glycosyltransferase Family 26"/>
</dbReference>
<organism evidence="4 5">
    <name type="scientific">Desulfurivibrio alkaliphilus (strain DSM 19089 / UNIQEM U267 / AHT2)</name>
    <dbReference type="NCBI Taxonomy" id="589865"/>
    <lineage>
        <taxon>Bacteria</taxon>
        <taxon>Pseudomonadati</taxon>
        <taxon>Thermodesulfobacteriota</taxon>
        <taxon>Desulfobulbia</taxon>
        <taxon>Desulfobulbales</taxon>
        <taxon>Desulfobulbaceae</taxon>
        <taxon>Desulfurivibrio</taxon>
    </lineage>
</organism>
<dbReference type="InterPro" id="IPR058548">
    <property type="entry name" value="MlaB-like_STAS"/>
</dbReference>
<dbReference type="HOGENOM" id="CLU_041635_0_0_7"/>
<keyword evidence="5" id="KW-1185">Reference proteome</keyword>
<dbReference type="RefSeq" id="WP_013163990.1">
    <property type="nucleotide sequence ID" value="NC_014216.1"/>
</dbReference>
<dbReference type="eggNOG" id="COG1922">
    <property type="taxonomic scope" value="Bacteria"/>
</dbReference>
<dbReference type="InterPro" id="IPR036513">
    <property type="entry name" value="STAS_dom_sf"/>
</dbReference>
<dbReference type="OrthoDB" id="9808602at2"/>
<dbReference type="Proteomes" id="UP000001508">
    <property type="component" value="Chromosome"/>
</dbReference>
<evidence type="ECO:0000256" key="2">
    <source>
        <dbReference type="ARBA" id="ARBA00022679"/>
    </source>
</evidence>
<dbReference type="Gene3D" id="3.30.750.24">
    <property type="entry name" value="STAS domain"/>
    <property type="match status" value="1"/>
</dbReference>
<dbReference type="PANTHER" id="PTHR34136">
    <property type="match status" value="1"/>
</dbReference>
<dbReference type="PANTHER" id="PTHR34136:SF1">
    <property type="entry name" value="UDP-N-ACETYL-D-MANNOSAMINURONIC ACID TRANSFERASE"/>
    <property type="match status" value="1"/>
</dbReference>
<dbReference type="Pfam" id="PF03808">
    <property type="entry name" value="Glyco_tran_WecG"/>
    <property type="match status" value="1"/>
</dbReference>
<evidence type="ECO:0000256" key="1">
    <source>
        <dbReference type="ARBA" id="ARBA00022676"/>
    </source>
</evidence>
<reference evidence="5" key="1">
    <citation type="submission" date="2010-02" db="EMBL/GenBank/DDBJ databases">
        <title>Complete sequence of Desulfurivibrio alkaliphilus AHT2.</title>
        <authorList>
            <consortium name="US DOE Joint Genome Institute"/>
            <person name="Pitluck S."/>
            <person name="Chertkov O."/>
            <person name="Detter J.C."/>
            <person name="Han C."/>
            <person name="Tapia R."/>
            <person name="Larimer F."/>
            <person name="Land M."/>
            <person name="Hauser L."/>
            <person name="Kyrpides N."/>
            <person name="Mikhailova N."/>
            <person name="Sorokin D.Y."/>
            <person name="Muyzer G."/>
            <person name="Woyke T."/>
        </authorList>
    </citation>
    <scope>NUCLEOTIDE SEQUENCE [LARGE SCALE GENOMIC DNA]</scope>
    <source>
        <strain evidence="5">DSM 19089 / UNIQEM U267 / AHT2</strain>
    </source>
</reference>
<keyword evidence="2 4" id="KW-0808">Transferase</keyword>